<keyword evidence="2" id="KW-1185">Reference proteome</keyword>
<evidence type="ECO:0000313" key="2">
    <source>
        <dbReference type="Proteomes" id="UP000321058"/>
    </source>
</evidence>
<dbReference type="Proteomes" id="UP000321058">
    <property type="component" value="Unassembled WGS sequence"/>
</dbReference>
<comment type="caution">
    <text evidence="1">The sequence shown here is derived from an EMBL/GenBank/DDBJ whole genome shotgun (WGS) entry which is preliminary data.</text>
</comment>
<accession>A0A512NJR3</accession>
<organism evidence="1 2">
    <name type="scientific">Reyranella soli</name>
    <dbReference type="NCBI Taxonomy" id="1230389"/>
    <lineage>
        <taxon>Bacteria</taxon>
        <taxon>Pseudomonadati</taxon>
        <taxon>Pseudomonadota</taxon>
        <taxon>Alphaproteobacteria</taxon>
        <taxon>Hyphomicrobiales</taxon>
        <taxon>Reyranellaceae</taxon>
        <taxon>Reyranella</taxon>
    </lineage>
</organism>
<reference evidence="1 2" key="1">
    <citation type="submission" date="2019-07" db="EMBL/GenBank/DDBJ databases">
        <title>Whole genome shotgun sequence of Reyranella soli NBRC 108950.</title>
        <authorList>
            <person name="Hosoyama A."/>
            <person name="Uohara A."/>
            <person name="Ohji S."/>
            <person name="Ichikawa N."/>
        </authorList>
    </citation>
    <scope>NUCLEOTIDE SEQUENCE [LARGE SCALE GENOMIC DNA]</scope>
    <source>
        <strain evidence="1 2">NBRC 108950</strain>
    </source>
</reference>
<evidence type="ECO:0000313" key="1">
    <source>
        <dbReference type="EMBL" id="GEP59186.1"/>
    </source>
</evidence>
<protein>
    <submittedName>
        <fullName evidence="1">Uncharacterized protein</fullName>
    </submittedName>
</protein>
<gene>
    <name evidence="1" type="ORF">RSO01_63520</name>
</gene>
<proteinExistence type="predicted"/>
<dbReference type="AlphaFoldDB" id="A0A512NJR3"/>
<name>A0A512NJR3_9HYPH</name>
<sequence length="68" mass="7608">MFAANIATRNKRNRSGEVSFNHLPRLTGEESWLRLPHQMIAEPLAQGELGDLAGRRHRQGVHGDHIVG</sequence>
<dbReference type="EMBL" id="BKAJ01000121">
    <property type="protein sequence ID" value="GEP59186.1"/>
    <property type="molecule type" value="Genomic_DNA"/>
</dbReference>